<protein>
    <submittedName>
        <fullName evidence="1">Uncharacterized protein</fullName>
    </submittedName>
</protein>
<organism evidence="1 2">
    <name type="scientific">Solitalea longa</name>
    <dbReference type="NCBI Taxonomy" id="2079460"/>
    <lineage>
        <taxon>Bacteria</taxon>
        <taxon>Pseudomonadati</taxon>
        <taxon>Bacteroidota</taxon>
        <taxon>Sphingobacteriia</taxon>
        <taxon>Sphingobacteriales</taxon>
        <taxon>Sphingobacteriaceae</taxon>
        <taxon>Solitalea</taxon>
    </lineage>
</organism>
<dbReference type="EMBL" id="PQVF01000022">
    <property type="protein sequence ID" value="POY34673.1"/>
    <property type="molecule type" value="Genomic_DNA"/>
</dbReference>
<dbReference type="RefSeq" id="WP_103790784.1">
    <property type="nucleotide sequence ID" value="NZ_PQVF01000022.1"/>
</dbReference>
<keyword evidence="2" id="KW-1185">Reference proteome</keyword>
<reference evidence="1 2" key="1">
    <citation type="submission" date="2018-01" db="EMBL/GenBank/DDBJ databases">
        <authorList>
            <person name="Gaut B.S."/>
            <person name="Morton B.R."/>
            <person name="Clegg M.T."/>
            <person name="Duvall M.R."/>
        </authorList>
    </citation>
    <scope>NUCLEOTIDE SEQUENCE [LARGE SCALE GENOMIC DNA]</scope>
    <source>
        <strain evidence="1 2">HR-AV</strain>
    </source>
</reference>
<evidence type="ECO:0000313" key="2">
    <source>
        <dbReference type="Proteomes" id="UP000236893"/>
    </source>
</evidence>
<evidence type="ECO:0000313" key="1">
    <source>
        <dbReference type="EMBL" id="POY34673.1"/>
    </source>
</evidence>
<dbReference type="AlphaFoldDB" id="A0A2S4ZXQ8"/>
<accession>A0A2S4ZXQ8</accession>
<gene>
    <name evidence="1" type="ORF">C3K47_19180</name>
</gene>
<dbReference type="OrthoDB" id="9811276at2"/>
<proteinExistence type="predicted"/>
<name>A0A2S4ZXQ8_9SPHI</name>
<sequence length="268" mass="31436">MTRLIILTLILFGQFAYGQTQDSISKIIFHYSKGHSSWNKPGIYGRSEQIEITCGVDRIYKLTSYFRVNYSAGTDGKTFTKDTVSMSSSKIVYIDQLQIHNWLVQINTPKENFTVSFVQPHLSKITEKEISVVAKVMQKDAFFDKDFKEERKDAIRKVQNFFNLDSFLVETRANTENQMIVTDSWDKLRIEVIKNKDTTTYDSQFFVPLGQPLQRFNHKDFTTESIVYNLEANISAQEFLPKGSLIYKVFDFNSIKEHYIYWYLDKFF</sequence>
<dbReference type="Proteomes" id="UP000236893">
    <property type="component" value="Unassembled WGS sequence"/>
</dbReference>
<comment type="caution">
    <text evidence="1">The sequence shown here is derived from an EMBL/GenBank/DDBJ whole genome shotgun (WGS) entry which is preliminary data.</text>
</comment>